<keyword evidence="5" id="KW-0255">Endonuclease</keyword>
<evidence type="ECO:0000256" key="1">
    <source>
        <dbReference type="ARBA" id="ARBA00010923"/>
    </source>
</evidence>
<evidence type="ECO:0000259" key="4">
    <source>
        <dbReference type="Pfam" id="PF01420"/>
    </source>
</evidence>
<evidence type="ECO:0000256" key="2">
    <source>
        <dbReference type="ARBA" id="ARBA00022747"/>
    </source>
</evidence>
<sequence>MLENVKKPVIRFAEFDDAWEQRKLGKIADFNPNSVLPDSFEYVDLESVVGTDMISHRTEKRESAPSRAQRLAKQGDVFYQTVRPYQRNNYLFELPYDNFVFSTGYAQMRPHIDSRFLFSRIQEDRFVKNVLDRCTGTSYPAINASDLAEIEIRVPLDRAEQERIGITFKNLDNLITLHQRKCDKLVSVKKAMLEKMFPKNGSNVPEIRFGGFTDPWEQRKWSDTVDISTEMVDPKCGDYDDLPHVAPGNIESFTGRVFDNVKTVKEENLISGKFHFYDGDIIYGKINPQLGKYAFMRFEGLTSADAYVLNSKNGLDQKFLFALIQSDYFYRYTVSVSKRSGMPKINRDELNSFTYNSPITVEQKRIGELFLSIDNLITLHHRKLEKLTNVKKSMLDKMFI</sequence>
<accession>A0ABY4D6Z8</accession>
<organism evidence="5 6">
    <name type="scientific">Sphaerochaeta associata</name>
    <dbReference type="NCBI Taxonomy" id="1129264"/>
    <lineage>
        <taxon>Bacteria</taxon>
        <taxon>Pseudomonadati</taxon>
        <taxon>Spirochaetota</taxon>
        <taxon>Spirochaetia</taxon>
        <taxon>Spirochaetales</taxon>
        <taxon>Sphaerochaetaceae</taxon>
        <taxon>Sphaerochaeta</taxon>
    </lineage>
</organism>
<dbReference type="PANTHER" id="PTHR30408:SF12">
    <property type="entry name" value="TYPE I RESTRICTION ENZYME MJAVIII SPECIFICITY SUBUNIT"/>
    <property type="match status" value="1"/>
</dbReference>
<dbReference type="InterPro" id="IPR000055">
    <property type="entry name" value="Restrct_endonuc_typeI_TRD"/>
</dbReference>
<dbReference type="PANTHER" id="PTHR30408">
    <property type="entry name" value="TYPE-1 RESTRICTION ENZYME ECOKI SPECIFICITY PROTEIN"/>
    <property type="match status" value="1"/>
</dbReference>
<dbReference type="Pfam" id="PF01420">
    <property type="entry name" value="Methylase_S"/>
    <property type="match status" value="2"/>
</dbReference>
<feature type="domain" description="Type I restriction modification DNA specificity" evidence="4">
    <location>
        <begin position="72"/>
        <end position="183"/>
    </location>
</feature>
<keyword evidence="3" id="KW-0238">DNA-binding</keyword>
<dbReference type="Proteomes" id="UP000829708">
    <property type="component" value="Chromosome"/>
</dbReference>
<evidence type="ECO:0000313" key="6">
    <source>
        <dbReference type="Proteomes" id="UP000829708"/>
    </source>
</evidence>
<reference evidence="6" key="1">
    <citation type="journal article" date="2024" name="J Bioinform Genom">
        <title>Complete genome sequence of the type strain bacterium Sphaerochaeta associata GLS2t (VKM B-2742)t.</title>
        <authorList>
            <person name="Troshina O.Y."/>
            <person name="Tepeeva A.N."/>
            <person name="Arzamasceva V.O."/>
            <person name="Whitman W.B."/>
            <person name="Varghese N."/>
            <person name="Shapiro N."/>
            <person name="Woyke T."/>
            <person name="Kripides N.C."/>
            <person name="Vasilenko O.V."/>
        </authorList>
    </citation>
    <scope>NUCLEOTIDE SEQUENCE [LARGE SCALE GENOMIC DNA]</scope>
    <source>
        <strain evidence="6">GLS2T</strain>
    </source>
</reference>
<keyword evidence="6" id="KW-1185">Reference proteome</keyword>
<comment type="similarity">
    <text evidence="1">Belongs to the type-I restriction system S methylase family.</text>
</comment>
<keyword evidence="2" id="KW-0680">Restriction system</keyword>
<dbReference type="InterPro" id="IPR052021">
    <property type="entry name" value="Type-I_RS_S_subunit"/>
</dbReference>
<protein>
    <submittedName>
        <fullName evidence="5">Restriction endonuclease subunit S</fullName>
    </submittedName>
</protein>
<dbReference type="Gene3D" id="3.90.220.20">
    <property type="entry name" value="DNA methylase specificity domains"/>
    <property type="match status" value="2"/>
</dbReference>
<dbReference type="SUPFAM" id="SSF116734">
    <property type="entry name" value="DNA methylase specificity domain"/>
    <property type="match status" value="2"/>
</dbReference>
<keyword evidence="5" id="KW-0378">Hydrolase</keyword>
<dbReference type="EMBL" id="CP094929">
    <property type="protein sequence ID" value="UOM50072.1"/>
    <property type="molecule type" value="Genomic_DNA"/>
</dbReference>
<evidence type="ECO:0000313" key="5">
    <source>
        <dbReference type="EMBL" id="UOM50072.1"/>
    </source>
</evidence>
<dbReference type="RefSeq" id="WP_244771466.1">
    <property type="nucleotide sequence ID" value="NZ_CP094929.1"/>
</dbReference>
<proteinExistence type="inferred from homology"/>
<feature type="domain" description="Type I restriction modification DNA specificity" evidence="4">
    <location>
        <begin position="248"/>
        <end position="388"/>
    </location>
</feature>
<name>A0ABY4D6Z8_9SPIR</name>
<dbReference type="GO" id="GO:0004519">
    <property type="term" value="F:endonuclease activity"/>
    <property type="evidence" value="ECO:0007669"/>
    <property type="project" value="UniProtKB-KW"/>
</dbReference>
<dbReference type="InterPro" id="IPR044946">
    <property type="entry name" value="Restrct_endonuc_typeI_TRD_sf"/>
</dbReference>
<keyword evidence="5" id="KW-0540">Nuclease</keyword>
<evidence type="ECO:0000256" key="3">
    <source>
        <dbReference type="ARBA" id="ARBA00023125"/>
    </source>
</evidence>
<gene>
    <name evidence="5" type="ORF">MUG09_10950</name>
</gene>